<keyword evidence="4" id="KW-1185">Reference proteome</keyword>
<evidence type="ECO:0000313" key="3">
    <source>
        <dbReference type="EMBL" id="MCY6370972.1"/>
    </source>
</evidence>
<organism evidence="3 4">
    <name type="scientific">Clostridium ganghwense</name>
    <dbReference type="NCBI Taxonomy" id="312089"/>
    <lineage>
        <taxon>Bacteria</taxon>
        <taxon>Bacillati</taxon>
        <taxon>Bacillota</taxon>
        <taxon>Clostridia</taxon>
        <taxon>Eubacteriales</taxon>
        <taxon>Clostridiaceae</taxon>
        <taxon>Clostridium</taxon>
    </lineage>
</organism>
<dbReference type="Pfam" id="PF13205">
    <property type="entry name" value="Big_5"/>
    <property type="match status" value="1"/>
</dbReference>
<evidence type="ECO:0000259" key="2">
    <source>
        <dbReference type="Pfam" id="PF13205"/>
    </source>
</evidence>
<feature type="domain" description="SbsA Ig-like" evidence="2">
    <location>
        <begin position="44"/>
        <end position="143"/>
    </location>
</feature>
<dbReference type="InterPro" id="IPR014755">
    <property type="entry name" value="Cu-Rt/internalin_Ig-like"/>
</dbReference>
<comment type="caution">
    <text evidence="3">The sequence shown here is derived from an EMBL/GenBank/DDBJ whole genome shotgun (WGS) entry which is preliminary data.</text>
</comment>
<dbReference type="EMBL" id="JAPQES010000003">
    <property type="protein sequence ID" value="MCY6370972.1"/>
    <property type="molecule type" value="Genomic_DNA"/>
</dbReference>
<sequence length="578" mass="65852">MNNRRILNFIMFLALVLGVFSFNLKEAFAAAETQNWNTEVKEESVLPDKEWKITFTTGVDERTLTDSNIYIEDSKKRKFEDIKIEPVESDIEGSTDGLKEVKEVKIIPTKEYTQNETYSICVSNGVKSKGGRKLVTPYKLQFKVKKIDSDYFKIRNIEAVSKNVINVYFTHPINEEAQQSLYYEILEDGSSFVKGGYRSMDVQALKDCNNGVQIYLKEESLSEDENYTMKILGDLTSGYGVRLLDGFGDELDFKGTSEENVELSLLEAVVRNSNHLELSFNKAVDIKTAENIENYSVRDTEKSETRKVTKATVSKEGDKVVLEVEGTLKKDHKYKINVRNIKDNIKESTFSETDYLSEKMSASDYNLSIVSAEALSNRVVVVKFDRNLDEKKALDRYNFKVEGVTDKSYSKETPGDVFFDKEEDGKTVKLYLGKSLSYNKTYRVIASDNLKDEYGEESTKDIKHNFEGLGSSDELPYIKNVVTVGKNHVKVEFGQEMKNGDSNIDPLNYLLERTEGENKKITIGCSEVKYVNPTTIILKFEDMDDNKEYILNMKSLVDYNDSKNDNYANGVEVKAGTY</sequence>
<gene>
    <name evidence="3" type="ORF">OXH55_10045</name>
</gene>
<dbReference type="Proteomes" id="UP001079657">
    <property type="component" value="Unassembled WGS sequence"/>
</dbReference>
<protein>
    <submittedName>
        <fullName evidence="3">Ig-like domain-containing protein</fullName>
    </submittedName>
</protein>
<reference evidence="3" key="1">
    <citation type="submission" date="2022-12" db="EMBL/GenBank/DDBJ databases">
        <authorList>
            <person name="Wang J."/>
        </authorList>
    </citation>
    <scope>NUCLEOTIDE SEQUENCE</scope>
    <source>
        <strain evidence="3">HY-42-06</strain>
    </source>
</reference>
<dbReference type="RefSeq" id="WP_268049812.1">
    <property type="nucleotide sequence ID" value="NZ_JAPQES010000003.1"/>
</dbReference>
<dbReference type="InterPro" id="IPR032812">
    <property type="entry name" value="SbsA_Ig"/>
</dbReference>
<evidence type="ECO:0000256" key="1">
    <source>
        <dbReference type="ARBA" id="ARBA00022729"/>
    </source>
</evidence>
<dbReference type="Gene3D" id="2.60.40.1220">
    <property type="match status" value="3"/>
</dbReference>
<name>A0ABT4CPI9_9CLOT</name>
<accession>A0ABT4CPI9</accession>
<evidence type="ECO:0000313" key="4">
    <source>
        <dbReference type="Proteomes" id="UP001079657"/>
    </source>
</evidence>
<proteinExistence type="predicted"/>
<keyword evidence="1" id="KW-0732">Signal</keyword>